<comment type="caution">
    <text evidence="2">The sequence shown here is derived from an EMBL/GenBank/DDBJ whole genome shotgun (WGS) entry which is preliminary data.</text>
</comment>
<keyword evidence="1" id="KW-1133">Transmembrane helix</keyword>
<dbReference type="AlphaFoldDB" id="A0A5M9QN25"/>
<evidence type="ECO:0000313" key="2">
    <source>
        <dbReference type="EMBL" id="KAA8709106.1"/>
    </source>
</evidence>
<dbReference type="RefSeq" id="WP_150337457.1">
    <property type="nucleotide sequence ID" value="NZ_JAERIX010000051.1"/>
</dbReference>
<gene>
    <name evidence="2" type="ORF">F4V45_05780</name>
</gene>
<evidence type="ECO:0000256" key="1">
    <source>
        <dbReference type="SAM" id="Phobius"/>
    </source>
</evidence>
<name>A0A5M9QN25_9HELI</name>
<dbReference type="Proteomes" id="UP000323707">
    <property type="component" value="Unassembled WGS sequence"/>
</dbReference>
<keyword evidence="1" id="KW-0812">Transmembrane</keyword>
<sequence length="114" mass="13402">MRVSNFINLSVVAGFFIGLAIGIMKFEEPEHMLFMTIVVTISMYLISLTMAAIYIYIIEPKRSMLANKDFIERQLEYFDSEFDQTERQARAIRQFINNFDFTEEKATPKKKVQK</sequence>
<proteinExistence type="predicted"/>
<feature type="transmembrane region" description="Helical" evidence="1">
    <location>
        <begin position="32"/>
        <end position="58"/>
    </location>
</feature>
<reference evidence="2 3" key="1">
    <citation type="submission" date="2019-09" db="EMBL/GenBank/DDBJ databases">
        <title>Draft genome sequence of various Type strains from the CCUG.</title>
        <authorList>
            <person name="Pineiro-Iglesias B."/>
            <person name="Tunovic T."/>
            <person name="Unosson C."/>
            <person name="Inganas E."/>
            <person name="Ohlen M."/>
            <person name="Cardew S."/>
            <person name="Jensie-Markopoulos S."/>
            <person name="Salva-Serra F."/>
            <person name="Jaen-Luchoro D."/>
            <person name="Karlsson R."/>
            <person name="Svensson-Stadler L."/>
            <person name="Chun J."/>
            <person name="Moore E."/>
        </authorList>
    </citation>
    <scope>NUCLEOTIDE SEQUENCE [LARGE SCALE GENOMIC DNA]</scope>
    <source>
        <strain evidence="2 3">CCUG 32756T</strain>
    </source>
</reference>
<protein>
    <recommendedName>
        <fullName evidence="4">Motility integral membrane protein</fullName>
    </recommendedName>
</protein>
<accession>A0A5M9QN25</accession>
<evidence type="ECO:0008006" key="4">
    <source>
        <dbReference type="Google" id="ProtNLM"/>
    </source>
</evidence>
<organism evidence="2 3">
    <name type="scientific">Helicobacter canis</name>
    <dbReference type="NCBI Taxonomy" id="29419"/>
    <lineage>
        <taxon>Bacteria</taxon>
        <taxon>Pseudomonadati</taxon>
        <taxon>Campylobacterota</taxon>
        <taxon>Epsilonproteobacteria</taxon>
        <taxon>Campylobacterales</taxon>
        <taxon>Helicobacteraceae</taxon>
        <taxon>Helicobacter</taxon>
    </lineage>
</organism>
<dbReference type="EMBL" id="VXKE01000016">
    <property type="protein sequence ID" value="KAA8709106.1"/>
    <property type="molecule type" value="Genomic_DNA"/>
</dbReference>
<evidence type="ECO:0000313" key="3">
    <source>
        <dbReference type="Proteomes" id="UP000323707"/>
    </source>
</evidence>
<feature type="transmembrane region" description="Helical" evidence="1">
    <location>
        <begin position="7"/>
        <end position="26"/>
    </location>
</feature>
<keyword evidence="1" id="KW-0472">Membrane</keyword>